<comment type="caution">
    <text evidence="6">The sequence shown here is derived from an EMBL/GenBank/DDBJ whole genome shotgun (WGS) entry which is preliminary data.</text>
</comment>
<feature type="transmembrane region" description="Helical" evidence="5">
    <location>
        <begin position="12"/>
        <end position="34"/>
    </location>
</feature>
<dbReference type="InterPro" id="IPR051115">
    <property type="entry name" value="LAPTM_transporter"/>
</dbReference>
<sequence length="319" mass="36273">MTRKILCCLKVKSATLLIGSIDLFAHVMFVLSLLTSWSHPSIFDHYYTNSFSLMASPSSNCQLLSKSANLDSPTAMPFAEATNFMAIHKYKRNSELTLQYPSSNQLILSGDDRKNPKDKSVYVFVTFFSILIISMLLYGIRKSKPSYLMPYFSIKVFQLVMATLATLSFYTCLPNVKLYIQNHSYFIFKSKLLSMENQSLDLLVFAILLASILVKFYVVIIVWYCYRDMITFESFRNQSYSASGNGYLEESNTDVKFDEESYMTLPPKYEEVVKDNPAPTTSSLMVTNETTNQIDYEPLAASNQVPSYSQAIMSKQSSV</sequence>
<protein>
    <submittedName>
        <fullName evidence="6">Lysosomal-associated transmembrane 4A</fullName>
    </submittedName>
</protein>
<evidence type="ECO:0000313" key="6">
    <source>
        <dbReference type="EMBL" id="RNA31743.1"/>
    </source>
</evidence>
<keyword evidence="3 5" id="KW-1133">Transmembrane helix</keyword>
<dbReference type="GO" id="GO:0005765">
    <property type="term" value="C:lysosomal membrane"/>
    <property type="evidence" value="ECO:0007669"/>
    <property type="project" value="TreeGrafter"/>
</dbReference>
<dbReference type="PANTHER" id="PTHR12479">
    <property type="entry name" value="LYSOSOMAL-ASSOCIATED TRANSMEMBRANE PROTEIN"/>
    <property type="match status" value="1"/>
</dbReference>
<reference evidence="6 7" key="1">
    <citation type="journal article" date="2018" name="Sci. Rep.">
        <title>Genomic signatures of local adaptation to the degree of environmental predictability in rotifers.</title>
        <authorList>
            <person name="Franch-Gras L."/>
            <person name="Hahn C."/>
            <person name="Garcia-Roger E.M."/>
            <person name="Carmona M.J."/>
            <person name="Serra M."/>
            <person name="Gomez A."/>
        </authorList>
    </citation>
    <scope>NUCLEOTIDE SEQUENCE [LARGE SCALE GENOMIC DNA]</scope>
    <source>
        <strain evidence="6">HYR1</strain>
    </source>
</reference>
<dbReference type="EMBL" id="REGN01001902">
    <property type="protein sequence ID" value="RNA31743.1"/>
    <property type="molecule type" value="Genomic_DNA"/>
</dbReference>
<evidence type="ECO:0000256" key="5">
    <source>
        <dbReference type="SAM" id="Phobius"/>
    </source>
</evidence>
<dbReference type="AlphaFoldDB" id="A0A3M7S7C9"/>
<dbReference type="OrthoDB" id="10002163at2759"/>
<keyword evidence="2 5" id="KW-0812">Transmembrane</keyword>
<evidence type="ECO:0000256" key="4">
    <source>
        <dbReference type="ARBA" id="ARBA00023136"/>
    </source>
</evidence>
<comment type="subcellular location">
    <subcellularLocation>
        <location evidence="1">Endomembrane system</location>
        <topology evidence="1">Multi-pass membrane protein</topology>
    </subcellularLocation>
</comment>
<accession>A0A3M7S7C9</accession>
<feature type="transmembrane region" description="Helical" evidence="5">
    <location>
        <begin position="121"/>
        <end position="140"/>
    </location>
</feature>
<evidence type="ECO:0000256" key="3">
    <source>
        <dbReference type="ARBA" id="ARBA00022989"/>
    </source>
</evidence>
<keyword evidence="4 5" id="KW-0472">Membrane</keyword>
<dbReference type="PANTHER" id="PTHR12479:SF10">
    <property type="entry name" value="LYSOSOMAL-ASSOCIATED TRANSMEMBRANE PROTEIN"/>
    <property type="match status" value="1"/>
</dbReference>
<feature type="transmembrane region" description="Helical" evidence="5">
    <location>
        <begin position="202"/>
        <end position="226"/>
    </location>
</feature>
<evidence type="ECO:0000256" key="1">
    <source>
        <dbReference type="ARBA" id="ARBA00004127"/>
    </source>
</evidence>
<proteinExistence type="predicted"/>
<dbReference type="GO" id="GO:0012505">
    <property type="term" value="C:endomembrane system"/>
    <property type="evidence" value="ECO:0007669"/>
    <property type="project" value="UniProtKB-SubCell"/>
</dbReference>
<feature type="transmembrane region" description="Helical" evidence="5">
    <location>
        <begin position="152"/>
        <end position="170"/>
    </location>
</feature>
<gene>
    <name evidence="6" type="ORF">BpHYR1_001103</name>
</gene>
<keyword evidence="7" id="KW-1185">Reference proteome</keyword>
<evidence type="ECO:0000256" key="2">
    <source>
        <dbReference type="ARBA" id="ARBA00022692"/>
    </source>
</evidence>
<evidence type="ECO:0000313" key="7">
    <source>
        <dbReference type="Proteomes" id="UP000276133"/>
    </source>
</evidence>
<name>A0A3M7S7C9_BRAPC</name>
<organism evidence="6 7">
    <name type="scientific">Brachionus plicatilis</name>
    <name type="common">Marine rotifer</name>
    <name type="synonym">Brachionus muelleri</name>
    <dbReference type="NCBI Taxonomy" id="10195"/>
    <lineage>
        <taxon>Eukaryota</taxon>
        <taxon>Metazoa</taxon>
        <taxon>Spiralia</taxon>
        <taxon>Gnathifera</taxon>
        <taxon>Rotifera</taxon>
        <taxon>Eurotatoria</taxon>
        <taxon>Monogononta</taxon>
        <taxon>Pseudotrocha</taxon>
        <taxon>Ploima</taxon>
        <taxon>Brachionidae</taxon>
        <taxon>Brachionus</taxon>
    </lineage>
</organism>
<dbReference type="Proteomes" id="UP000276133">
    <property type="component" value="Unassembled WGS sequence"/>
</dbReference>